<evidence type="ECO:0000313" key="2">
    <source>
        <dbReference type="Proteomes" id="UP000578091"/>
    </source>
</evidence>
<organism evidence="1 2">
    <name type="scientific">Luteimonas salinisoli</name>
    <dbReference type="NCBI Taxonomy" id="2752307"/>
    <lineage>
        <taxon>Bacteria</taxon>
        <taxon>Pseudomonadati</taxon>
        <taxon>Pseudomonadota</taxon>
        <taxon>Gammaproteobacteria</taxon>
        <taxon>Lysobacterales</taxon>
        <taxon>Lysobacteraceae</taxon>
        <taxon>Luteimonas</taxon>
    </lineage>
</organism>
<dbReference type="Pfam" id="PF05768">
    <property type="entry name" value="Glrx-like"/>
    <property type="match status" value="1"/>
</dbReference>
<gene>
    <name evidence="1" type="ORF">H0E84_18190</name>
</gene>
<sequence>MTQPRLVLYQRDDCHLCDLALEELAAARVPEFESVFIDDDPGLVARYDVRVPVLRDRERGEELGWPFDRDTVRRWLSLAVAAAALPLGVGTAGAAEGDVDLANLGVVAMTEPAADWAGRRLAEVLDLDGVDRIVLVKAVTSAPGDLDLANVRRILRGAVGEAHGGRRMRPGMLRMGSDDATWEGLLLMRSGEVFGFAIGADEICLTGAGGRRACWGEPGQDLSRPGATPPAY</sequence>
<evidence type="ECO:0000313" key="1">
    <source>
        <dbReference type="EMBL" id="NZA28309.1"/>
    </source>
</evidence>
<keyword evidence="2" id="KW-1185">Reference proteome</keyword>
<comment type="caution">
    <text evidence="1">The sequence shown here is derived from an EMBL/GenBank/DDBJ whole genome shotgun (WGS) entry which is preliminary data.</text>
</comment>
<protein>
    <submittedName>
        <fullName evidence="1">Glutaredoxin family protein</fullName>
    </submittedName>
</protein>
<name>A0A853JI98_9GAMM</name>
<accession>A0A853JI98</accession>
<dbReference type="EMBL" id="JACCKA010000091">
    <property type="protein sequence ID" value="NZA28309.1"/>
    <property type="molecule type" value="Genomic_DNA"/>
</dbReference>
<dbReference type="AlphaFoldDB" id="A0A853JI98"/>
<dbReference type="SUPFAM" id="SSF52833">
    <property type="entry name" value="Thioredoxin-like"/>
    <property type="match status" value="1"/>
</dbReference>
<proteinExistence type="predicted"/>
<reference evidence="1 2" key="1">
    <citation type="submission" date="2020-07" db="EMBL/GenBank/DDBJ databases">
        <title>Luteimonas sp. SJ-92.</title>
        <authorList>
            <person name="Huang X.-X."/>
            <person name="Xu L."/>
            <person name="Sun J.-Q."/>
        </authorList>
    </citation>
    <scope>NUCLEOTIDE SEQUENCE [LARGE SCALE GENOMIC DNA]</scope>
    <source>
        <strain evidence="1 2">SJ-92</strain>
    </source>
</reference>
<dbReference type="InterPro" id="IPR036249">
    <property type="entry name" value="Thioredoxin-like_sf"/>
</dbReference>
<dbReference type="Proteomes" id="UP000578091">
    <property type="component" value="Unassembled WGS sequence"/>
</dbReference>
<dbReference type="Gene3D" id="3.40.30.10">
    <property type="entry name" value="Glutaredoxin"/>
    <property type="match status" value="1"/>
</dbReference>
<dbReference type="InterPro" id="IPR008554">
    <property type="entry name" value="Glutaredoxin-like"/>
</dbReference>